<dbReference type="EC" id="2.5.1.16" evidence="5"/>
<feature type="domain" description="PABS" evidence="7">
    <location>
        <begin position="9"/>
        <end position="244"/>
    </location>
</feature>
<comment type="caution">
    <text evidence="5">Lacks conserved residue(s) required for the propagation of feature annotation.</text>
</comment>
<evidence type="ECO:0000313" key="8">
    <source>
        <dbReference type="EMBL" id="GAA4503344.1"/>
    </source>
</evidence>
<reference evidence="9" key="1">
    <citation type="journal article" date="2019" name="Int. J. Syst. Evol. Microbiol.">
        <title>The Global Catalogue of Microorganisms (GCM) 10K type strain sequencing project: providing services to taxonomists for standard genome sequencing and annotation.</title>
        <authorList>
            <consortium name="The Broad Institute Genomics Platform"/>
            <consortium name="The Broad Institute Genome Sequencing Center for Infectious Disease"/>
            <person name="Wu L."/>
            <person name="Ma J."/>
        </authorList>
    </citation>
    <scope>NUCLEOTIDE SEQUENCE [LARGE SCALE GENOMIC DNA]</scope>
    <source>
        <strain evidence="9">JCM 32226</strain>
    </source>
</reference>
<comment type="subcellular location">
    <subcellularLocation>
        <location evidence="5">Cell membrane</location>
        <topology evidence="5">Single-pass membrane protein</topology>
    </subcellularLocation>
</comment>
<keyword evidence="5" id="KW-0812">Transmembrane</keyword>
<evidence type="ECO:0000256" key="6">
    <source>
        <dbReference type="PROSITE-ProRule" id="PRU00354"/>
    </source>
</evidence>
<feature type="binding site" evidence="5">
    <location>
        <position position="95"/>
    </location>
    <ligand>
        <name>spermidine</name>
        <dbReference type="ChEBI" id="CHEBI:57834"/>
    </ligand>
</feature>
<feature type="binding site" evidence="5">
    <location>
        <position position="115"/>
    </location>
    <ligand>
        <name>S-methyl-5'-thioadenosine</name>
        <dbReference type="ChEBI" id="CHEBI:17509"/>
    </ligand>
</feature>
<dbReference type="Pfam" id="PF01564">
    <property type="entry name" value="Spermine_synth"/>
    <property type="match status" value="1"/>
</dbReference>
<accession>A0ABP8QJ11</accession>
<keyword evidence="9" id="KW-1185">Reference proteome</keyword>
<feature type="active site" description="Proton acceptor" evidence="5 6">
    <location>
        <position position="165"/>
    </location>
</feature>
<comment type="catalytic activity">
    <reaction evidence="5">
        <text>S-adenosyl 3-(methylsulfanyl)propylamine + putrescine = S-methyl-5'-thioadenosine + spermidine + H(+)</text>
        <dbReference type="Rhea" id="RHEA:12721"/>
        <dbReference type="ChEBI" id="CHEBI:15378"/>
        <dbReference type="ChEBI" id="CHEBI:17509"/>
        <dbReference type="ChEBI" id="CHEBI:57443"/>
        <dbReference type="ChEBI" id="CHEBI:57834"/>
        <dbReference type="ChEBI" id="CHEBI:326268"/>
        <dbReference type="EC" id="2.5.1.16"/>
    </reaction>
</comment>
<keyword evidence="3 5" id="KW-0745">Spermidine biosynthesis</keyword>
<dbReference type="InterPro" id="IPR037163">
    <property type="entry name" value="Spermidine_synt_N_sf"/>
</dbReference>
<feature type="binding site" evidence="5">
    <location>
        <position position="71"/>
    </location>
    <ligand>
        <name>spermidine</name>
        <dbReference type="ChEBI" id="CHEBI:57834"/>
    </ligand>
</feature>
<feature type="transmembrane region" description="Helical" evidence="5">
    <location>
        <begin position="221"/>
        <end position="240"/>
    </location>
</feature>
<name>A0ABP8QJ11_9GAMM</name>
<dbReference type="NCBIfam" id="NF002010">
    <property type="entry name" value="PRK00811.1"/>
    <property type="match status" value="1"/>
</dbReference>
<dbReference type="InterPro" id="IPR035246">
    <property type="entry name" value="Spermidine_synt_N"/>
</dbReference>
<proteinExistence type="inferred from homology"/>
<evidence type="ECO:0000256" key="4">
    <source>
        <dbReference type="ARBA" id="ARBA00023115"/>
    </source>
</evidence>
<dbReference type="InterPro" id="IPR030374">
    <property type="entry name" value="PABS"/>
</dbReference>
<dbReference type="Pfam" id="PF17284">
    <property type="entry name" value="Spermine_synt_N"/>
    <property type="match status" value="1"/>
</dbReference>
<dbReference type="CDD" id="cd02440">
    <property type="entry name" value="AdoMet_MTases"/>
    <property type="match status" value="1"/>
</dbReference>
<dbReference type="SUPFAM" id="SSF53335">
    <property type="entry name" value="S-adenosyl-L-methionine-dependent methyltransferases"/>
    <property type="match status" value="1"/>
</dbReference>
<dbReference type="PROSITE" id="PS51006">
    <property type="entry name" value="PABS_2"/>
    <property type="match status" value="1"/>
</dbReference>
<comment type="pathway">
    <text evidence="5">Amine and polyamine biosynthesis; spermidine biosynthesis; spermidine from putrescine: step 1/1.</text>
</comment>
<keyword evidence="4 5" id="KW-0620">Polyamine biosynthesis</keyword>
<evidence type="ECO:0000313" key="9">
    <source>
        <dbReference type="Proteomes" id="UP001501321"/>
    </source>
</evidence>
<keyword evidence="5" id="KW-0472">Membrane</keyword>
<dbReference type="Gene3D" id="2.30.140.10">
    <property type="entry name" value="Spermidine synthase, tetramerisation domain"/>
    <property type="match status" value="1"/>
</dbReference>
<evidence type="ECO:0000256" key="2">
    <source>
        <dbReference type="ARBA" id="ARBA00022679"/>
    </source>
</evidence>
<dbReference type="EMBL" id="BAABFC010000024">
    <property type="protein sequence ID" value="GAA4503344.1"/>
    <property type="molecule type" value="Genomic_DNA"/>
</dbReference>
<evidence type="ECO:0000256" key="1">
    <source>
        <dbReference type="ARBA" id="ARBA00007867"/>
    </source>
</evidence>
<keyword evidence="5" id="KW-0963">Cytoplasm</keyword>
<keyword evidence="5" id="KW-1133">Transmembrane helix</keyword>
<protein>
    <recommendedName>
        <fullName evidence="5">Polyamine aminopropyltransferase</fullName>
    </recommendedName>
    <alternativeName>
        <fullName evidence="5">Putrescine aminopropyltransferase</fullName>
        <shortName evidence="5">PAPT</shortName>
    </alternativeName>
    <alternativeName>
        <fullName evidence="5">Spermidine synthase</fullName>
        <shortName evidence="5">SPDS</shortName>
        <shortName evidence="5">SPDSY</shortName>
        <ecNumber evidence="5">2.5.1.16</ecNumber>
    </alternativeName>
</protein>
<sequence>MSIDKPAQEGCPTQTEWLTDHLGLTYRVEQTLMQTQSPYQHIDVLQTPAFGRLFRLDGCLMTSEADEWFYHENLALLPAISHPAPRRALVIGGGDGGSARQLLKDPRLESLVVCELDVQVVEMAKTYLPRVHQGAFDDPRLQLQIADGLAYVAQSQDPVDLLVLDLTDPQGVAEPLYQPAFFADCARLLGEQGVLSLHLGSPQWHPQRISRLVSDLRQQFAIVRLILVPIALYGGLWAMACASQRTDPKAISSAEVERRLRERGITGLHYYNGDTHVAALALPNFVRRLLPPERPA</sequence>
<evidence type="ECO:0000256" key="3">
    <source>
        <dbReference type="ARBA" id="ARBA00023066"/>
    </source>
</evidence>
<dbReference type="Gene3D" id="3.40.50.150">
    <property type="entry name" value="Vaccinia Virus protein VP39"/>
    <property type="match status" value="1"/>
</dbReference>
<dbReference type="InterPro" id="IPR029063">
    <property type="entry name" value="SAM-dependent_MTases_sf"/>
</dbReference>
<comment type="similarity">
    <text evidence="1 5">Belongs to the spermidine/spermine synthase family.</text>
</comment>
<organism evidence="8 9">
    <name type="scientific">Pseudaeromonas paramecii</name>
    <dbReference type="NCBI Taxonomy" id="2138166"/>
    <lineage>
        <taxon>Bacteria</taxon>
        <taxon>Pseudomonadati</taxon>
        <taxon>Pseudomonadota</taxon>
        <taxon>Gammaproteobacteria</taxon>
        <taxon>Aeromonadales</taxon>
        <taxon>Aeromonadaceae</taxon>
        <taxon>Pseudaeromonas</taxon>
    </lineage>
</organism>
<gene>
    <name evidence="5 8" type="primary">speE</name>
    <name evidence="8" type="ORF">GCM10023095_29450</name>
</gene>
<dbReference type="Proteomes" id="UP001501321">
    <property type="component" value="Unassembled WGS sequence"/>
</dbReference>
<feature type="binding site" evidence="5">
    <location>
        <begin position="147"/>
        <end position="148"/>
    </location>
    <ligand>
        <name>S-methyl-5'-thioadenosine</name>
        <dbReference type="ChEBI" id="CHEBI:17509"/>
    </ligand>
</feature>
<evidence type="ECO:0000259" key="7">
    <source>
        <dbReference type="PROSITE" id="PS51006"/>
    </source>
</evidence>
<dbReference type="PANTHER" id="PTHR11558:SF11">
    <property type="entry name" value="SPERMIDINE SYNTHASE"/>
    <property type="match status" value="1"/>
</dbReference>
<keyword evidence="2 5" id="KW-0808">Transferase</keyword>
<feature type="binding site" evidence="5">
    <location>
        <position position="40"/>
    </location>
    <ligand>
        <name>S-methyl-5'-thioadenosine</name>
        <dbReference type="ChEBI" id="CHEBI:17509"/>
    </ligand>
</feature>
<evidence type="ECO:0000256" key="5">
    <source>
        <dbReference type="HAMAP-Rule" id="MF_00198"/>
    </source>
</evidence>
<dbReference type="InterPro" id="IPR001045">
    <property type="entry name" value="Spermi_synthase"/>
</dbReference>
<dbReference type="PANTHER" id="PTHR11558">
    <property type="entry name" value="SPERMIDINE/SPERMINE SYNTHASE"/>
    <property type="match status" value="1"/>
</dbReference>
<dbReference type="RefSeq" id="WP_345014490.1">
    <property type="nucleotide sequence ID" value="NZ_BAABFC010000024.1"/>
</dbReference>
<dbReference type="HAMAP" id="MF_00198">
    <property type="entry name" value="Spermidine_synth"/>
    <property type="match status" value="1"/>
</dbReference>
<comment type="function">
    <text evidence="5">Catalyzes the irreversible transfer of a propylamine group from the amino donor S-adenosylmethioninamine (decarboxy-AdoMet) to putrescine (1,4-diaminobutane) to yield spermidine.</text>
</comment>
<comment type="subunit">
    <text evidence="5">Homodimer or homotetramer.</text>
</comment>
<comment type="caution">
    <text evidence="8">The sequence shown here is derived from an EMBL/GenBank/DDBJ whole genome shotgun (WGS) entry which is preliminary data.</text>
</comment>